<proteinExistence type="predicted"/>
<protein>
    <recommendedName>
        <fullName evidence="6">ABC transmembrane type-2 domain-containing protein</fullName>
    </recommendedName>
</protein>
<feature type="transmembrane region" description="Helical" evidence="5">
    <location>
        <begin position="93"/>
        <end position="111"/>
    </location>
</feature>
<evidence type="ECO:0000256" key="2">
    <source>
        <dbReference type="ARBA" id="ARBA00022692"/>
    </source>
</evidence>
<dbReference type="PANTHER" id="PTHR43229:SF2">
    <property type="entry name" value="NODULATION PROTEIN J"/>
    <property type="match status" value="1"/>
</dbReference>
<keyword evidence="2 5" id="KW-0812">Transmembrane</keyword>
<dbReference type="GO" id="GO:0016020">
    <property type="term" value="C:membrane"/>
    <property type="evidence" value="ECO:0007669"/>
    <property type="project" value="UniProtKB-SubCell"/>
</dbReference>
<accession>A0A1Z1MVZ1</accession>
<evidence type="ECO:0000259" key="6">
    <source>
        <dbReference type="PROSITE" id="PS51012"/>
    </source>
</evidence>
<dbReference type="InterPro" id="IPR047817">
    <property type="entry name" value="ABC2_TM_bact-type"/>
</dbReference>
<reference evidence="7" key="1">
    <citation type="journal article" date="2017" name="J. Phycol.">
        <title>Analysis of chloroplast genomes and a supermatrix inform reclassification of the Rhodomelaceae (Rhodophyta).</title>
        <authorList>
            <person name="Diaz-Tapia P."/>
            <person name="Maggs C.A."/>
            <person name="West J.A."/>
            <person name="Verbruggen H."/>
        </authorList>
    </citation>
    <scope>NUCLEOTIDE SEQUENCE</scope>
    <source>
        <strain evidence="7">PD1823</strain>
    </source>
</reference>
<feature type="transmembrane region" description="Helical" evidence="5">
    <location>
        <begin position="52"/>
        <end position="73"/>
    </location>
</feature>
<dbReference type="AlphaFoldDB" id="A0A1Z1MVZ1"/>
<evidence type="ECO:0000256" key="5">
    <source>
        <dbReference type="SAM" id="Phobius"/>
    </source>
</evidence>
<feature type="transmembrane region" description="Helical" evidence="5">
    <location>
        <begin position="132"/>
        <end position="158"/>
    </location>
</feature>
<keyword evidence="7" id="KW-0934">Plastid</keyword>
<dbReference type="GO" id="GO:0140359">
    <property type="term" value="F:ABC-type transporter activity"/>
    <property type="evidence" value="ECO:0007669"/>
    <property type="project" value="InterPro"/>
</dbReference>
<dbReference type="EMBL" id="MF101463">
    <property type="protein sequence ID" value="ARW69914.1"/>
    <property type="molecule type" value="Genomic_DNA"/>
</dbReference>
<feature type="transmembrane region" description="Helical" evidence="5">
    <location>
        <begin position="201"/>
        <end position="223"/>
    </location>
</feature>
<evidence type="ECO:0000256" key="3">
    <source>
        <dbReference type="ARBA" id="ARBA00022989"/>
    </source>
</evidence>
<dbReference type="Pfam" id="PF01061">
    <property type="entry name" value="ABC2_membrane"/>
    <property type="match status" value="1"/>
</dbReference>
<evidence type="ECO:0000256" key="1">
    <source>
        <dbReference type="ARBA" id="ARBA00004141"/>
    </source>
</evidence>
<dbReference type="PANTHER" id="PTHR43229">
    <property type="entry name" value="NODULATION PROTEIN J"/>
    <property type="match status" value="1"/>
</dbReference>
<sequence length="298" mass="34374">MNIKNHSKQKKYSSFIPKTELKFYINKQKRYQEITQILRRLYLQTYRRPSSLLLSIVQPLLWLMLFGALFQNAPIYLFEQCSVKYREFLNPGIIVFTGFNSSISAGLPIVFDREFGFLNRILISPISKKNSLIYSCIIHTWTITITQILTVISITLYQNHSVHQFNIEELLINISITTIIIINISNISICNAFILPGHVEFIAITNLLVNLPTLFGSTALAPLSFMPTWLQIISCINPLTYAIEIIRHYKLNTLFTLSTKIINTHWLQINTVEGISILVIINTLSLIVVKEVIKYKYD</sequence>
<dbReference type="InterPro" id="IPR013525">
    <property type="entry name" value="ABC2_TM"/>
</dbReference>
<geneLocation type="chloroplast" evidence="7"/>
<name>A0A1Z1MVZ1_9FLOR</name>
<dbReference type="InterPro" id="IPR051784">
    <property type="entry name" value="Nod_factor_ABC_transporter"/>
</dbReference>
<dbReference type="PROSITE" id="PS51012">
    <property type="entry name" value="ABC_TM2"/>
    <property type="match status" value="1"/>
</dbReference>
<evidence type="ECO:0000313" key="7">
    <source>
        <dbReference type="EMBL" id="ARW69914.1"/>
    </source>
</evidence>
<evidence type="ECO:0000256" key="4">
    <source>
        <dbReference type="ARBA" id="ARBA00023136"/>
    </source>
</evidence>
<comment type="subcellular location">
    <subcellularLocation>
        <location evidence="1">Membrane</location>
        <topology evidence="1">Multi-pass membrane protein</topology>
    </subcellularLocation>
</comment>
<organism evidence="7">
    <name type="scientific">Lophosiphonia teges</name>
    <dbReference type="NCBI Taxonomy" id="2007110"/>
    <lineage>
        <taxon>Eukaryota</taxon>
        <taxon>Rhodophyta</taxon>
        <taxon>Florideophyceae</taxon>
        <taxon>Rhodymeniophycidae</taxon>
        <taxon>Ceramiales</taxon>
        <taxon>Rhodomelaceae</taxon>
        <taxon>Polysiphonioideae</taxon>
        <taxon>Lophosiphonia</taxon>
    </lineage>
</organism>
<feature type="transmembrane region" description="Helical" evidence="5">
    <location>
        <begin position="267"/>
        <end position="289"/>
    </location>
</feature>
<keyword evidence="3 5" id="KW-1133">Transmembrane helix</keyword>
<keyword evidence="4 5" id="KW-0472">Membrane</keyword>
<gene>
    <name evidence="7" type="primary">ycf38</name>
</gene>
<feature type="domain" description="ABC transmembrane type-2" evidence="6">
    <location>
        <begin position="50"/>
        <end position="296"/>
    </location>
</feature>
<feature type="transmembrane region" description="Helical" evidence="5">
    <location>
        <begin position="170"/>
        <end position="194"/>
    </location>
</feature>
<keyword evidence="7" id="KW-0150">Chloroplast</keyword>